<evidence type="ECO:0000256" key="2">
    <source>
        <dbReference type="ARBA" id="ARBA00022771"/>
    </source>
</evidence>
<feature type="domain" description="MYND-type" evidence="5">
    <location>
        <begin position="11"/>
        <end position="50"/>
    </location>
</feature>
<dbReference type="AlphaFoldDB" id="A0A409Y0J4"/>
<evidence type="ECO:0000256" key="3">
    <source>
        <dbReference type="ARBA" id="ARBA00022833"/>
    </source>
</evidence>
<evidence type="ECO:0000256" key="4">
    <source>
        <dbReference type="PROSITE-ProRule" id="PRU00134"/>
    </source>
</evidence>
<dbReference type="Pfam" id="PF01753">
    <property type="entry name" value="zf-MYND"/>
    <property type="match status" value="1"/>
</dbReference>
<dbReference type="InterPro" id="IPR002893">
    <property type="entry name" value="Znf_MYND"/>
</dbReference>
<evidence type="ECO:0000259" key="5">
    <source>
        <dbReference type="PROSITE" id="PS50865"/>
    </source>
</evidence>
<keyword evidence="1" id="KW-0479">Metal-binding</keyword>
<dbReference type="GO" id="GO:0008270">
    <property type="term" value="F:zinc ion binding"/>
    <property type="evidence" value="ECO:0007669"/>
    <property type="project" value="UniProtKB-KW"/>
</dbReference>
<dbReference type="EMBL" id="NHYE01001362">
    <property type="protein sequence ID" value="PPQ96517.1"/>
    <property type="molecule type" value="Genomic_DNA"/>
</dbReference>
<dbReference type="STRING" id="231916.A0A409Y0J4"/>
<dbReference type="OrthoDB" id="549788at2759"/>
<gene>
    <name evidence="6" type="ORF">CVT26_010433</name>
</gene>
<comment type="caution">
    <text evidence="6">The sequence shown here is derived from an EMBL/GenBank/DDBJ whole genome shotgun (WGS) entry which is preliminary data.</text>
</comment>
<dbReference type="Gene3D" id="6.10.140.2220">
    <property type="match status" value="1"/>
</dbReference>
<dbReference type="InParanoid" id="A0A409Y0J4"/>
<evidence type="ECO:0000313" key="7">
    <source>
        <dbReference type="Proteomes" id="UP000284706"/>
    </source>
</evidence>
<keyword evidence="3" id="KW-0862">Zinc</keyword>
<dbReference type="PROSITE" id="PS50865">
    <property type="entry name" value="ZF_MYND_2"/>
    <property type="match status" value="1"/>
</dbReference>
<keyword evidence="2 4" id="KW-0863">Zinc-finger</keyword>
<dbReference type="SUPFAM" id="SSF144232">
    <property type="entry name" value="HIT/MYND zinc finger-like"/>
    <property type="match status" value="1"/>
</dbReference>
<dbReference type="Proteomes" id="UP000284706">
    <property type="component" value="Unassembled WGS sequence"/>
</dbReference>
<accession>A0A409Y0J4</accession>
<keyword evidence="7" id="KW-1185">Reference proteome</keyword>
<evidence type="ECO:0000256" key="1">
    <source>
        <dbReference type="ARBA" id="ARBA00022723"/>
    </source>
</evidence>
<reference evidence="6 7" key="1">
    <citation type="journal article" date="2018" name="Evol. Lett.">
        <title>Horizontal gene cluster transfer increased hallucinogenic mushroom diversity.</title>
        <authorList>
            <person name="Reynolds H.T."/>
            <person name="Vijayakumar V."/>
            <person name="Gluck-Thaler E."/>
            <person name="Korotkin H.B."/>
            <person name="Matheny P.B."/>
            <person name="Slot J.C."/>
        </authorList>
    </citation>
    <scope>NUCLEOTIDE SEQUENCE [LARGE SCALE GENOMIC DNA]</scope>
    <source>
        <strain evidence="6 7">SRW20</strain>
    </source>
</reference>
<proteinExistence type="predicted"/>
<sequence length="259" mass="29773">MDAPRLLVCSCPTCNNVLPHPPKRCMACKARAYCNKTCQKADWSVHRLYCKPRSTLTDHDKTAFAYDAKHRNLLVTVAYNLYEFDKLHLHLQGKDRLQFLAIAKTSFIHIKLQRVLDPPPRRENRVAFLDPRVADVTSLAKGQMSGAFDRVERRFPAFCFGYSIVDADGSYTAISSVTHPFSWPALNSPKPLKLQKTLNLVQLFERMWVLEALEEQEGRERKRFALLNPLNACGTCWMMTKGRKMAGEEVEDKWHQFLA</sequence>
<name>A0A409Y0J4_9AGAR</name>
<evidence type="ECO:0000313" key="6">
    <source>
        <dbReference type="EMBL" id="PPQ96517.1"/>
    </source>
</evidence>
<protein>
    <recommendedName>
        <fullName evidence="5">MYND-type domain-containing protein</fullName>
    </recommendedName>
</protein>
<organism evidence="6 7">
    <name type="scientific">Gymnopilus dilepis</name>
    <dbReference type="NCBI Taxonomy" id="231916"/>
    <lineage>
        <taxon>Eukaryota</taxon>
        <taxon>Fungi</taxon>
        <taxon>Dikarya</taxon>
        <taxon>Basidiomycota</taxon>
        <taxon>Agaricomycotina</taxon>
        <taxon>Agaricomycetes</taxon>
        <taxon>Agaricomycetidae</taxon>
        <taxon>Agaricales</taxon>
        <taxon>Agaricineae</taxon>
        <taxon>Hymenogastraceae</taxon>
        <taxon>Gymnopilus</taxon>
    </lineage>
</organism>